<proteinExistence type="predicted"/>
<dbReference type="InterPro" id="IPR014917">
    <property type="entry name" value="DUF1800"/>
</dbReference>
<protein>
    <submittedName>
        <fullName evidence="1">Uncharacterized protein (DUF1800 family)</fullName>
    </submittedName>
</protein>
<dbReference type="EMBL" id="JAATJH010000003">
    <property type="protein sequence ID" value="NJC26892.1"/>
    <property type="molecule type" value="Genomic_DNA"/>
</dbReference>
<comment type="caution">
    <text evidence="1">The sequence shown here is derived from an EMBL/GenBank/DDBJ whole genome shotgun (WGS) entry which is preliminary data.</text>
</comment>
<reference evidence="1 2" key="1">
    <citation type="submission" date="2020-03" db="EMBL/GenBank/DDBJ databases">
        <title>Genomic Encyclopedia of Type Strains, Phase IV (KMG-IV): sequencing the most valuable type-strain genomes for metagenomic binning, comparative biology and taxonomic classification.</title>
        <authorList>
            <person name="Goeker M."/>
        </authorList>
    </citation>
    <scope>NUCLEOTIDE SEQUENCE [LARGE SCALE GENOMIC DNA]</scope>
    <source>
        <strain evidence="1 2">DSM 105096</strain>
    </source>
</reference>
<gene>
    <name evidence="1" type="ORF">GGR27_002402</name>
</gene>
<accession>A0ABX0XCG7</accession>
<keyword evidence="2" id="KW-1185">Reference proteome</keyword>
<name>A0ABX0XCG7_9BACT</name>
<dbReference type="RefSeq" id="WP_168037647.1">
    <property type="nucleotide sequence ID" value="NZ_JAATJH010000003.1"/>
</dbReference>
<organism evidence="1 2">
    <name type="scientific">Neolewinella antarctica</name>
    <dbReference type="NCBI Taxonomy" id="442734"/>
    <lineage>
        <taxon>Bacteria</taxon>
        <taxon>Pseudomonadati</taxon>
        <taxon>Bacteroidota</taxon>
        <taxon>Saprospiria</taxon>
        <taxon>Saprospirales</taxon>
        <taxon>Lewinellaceae</taxon>
        <taxon>Neolewinella</taxon>
    </lineage>
</organism>
<sequence>MSKSTTLSRRAFLRPNLAPATRQLAPHLVGAAAPSQSLSNGLTPYAGPWTSQEAGHLLSRATFGATFATQREATSLGLDGTIDRLLEDLPLPPPPVSSHPNIFAPDGQTWVDRPYQADDNGRSIRARRNSLRGWLNQLRVEEGLSTRETMVLFWHNHFSTSFYNDIRWNYVHMNSLRENATGNFRELVKVMTVDAVMLVFLNGNRSTEEFPNENYARELLELFTIGKGPQVGPGDYTNYTEDDIRAIARSLTGWRTRAVRSSSNDSITPLFIPARHDSGTVQLSERFGNQQLASSGRNTYKALVKLIFEQDEVSRYITRKLYRWFVYHEITDEVEANVIEPLAAILRAADYEMKPVLRALFASEHFFDVASQGPMIKNPIRSVVGTLRQLEVQPVAGGKAEDFYFATWKRTEQLGMSDFNPPTVAGWKAYYQEPLFYRQWISATTLPLRQKIVDNLFSSTSKLEDFGPVTYSLLDQVRQFPQPAELLPMIGEWVSLLFPRPLPETQITFLKNILLPGLPDTQWAVEYSEHRANPNDTNLSAALEVNLRRMVKAMLEMPEFQLS</sequence>
<dbReference type="Pfam" id="PF08811">
    <property type="entry name" value="DUF1800"/>
    <property type="match status" value="1"/>
</dbReference>
<dbReference type="Proteomes" id="UP000770785">
    <property type="component" value="Unassembled WGS sequence"/>
</dbReference>
<evidence type="ECO:0000313" key="2">
    <source>
        <dbReference type="Proteomes" id="UP000770785"/>
    </source>
</evidence>
<evidence type="ECO:0000313" key="1">
    <source>
        <dbReference type="EMBL" id="NJC26892.1"/>
    </source>
</evidence>